<keyword evidence="4" id="KW-0804">Transcription</keyword>
<evidence type="ECO:0000313" key="6">
    <source>
        <dbReference type="EMBL" id="OYQ22705.1"/>
    </source>
</evidence>
<comment type="similarity">
    <text evidence="1">Belongs to the LysR transcriptional regulatory family.</text>
</comment>
<dbReference type="GO" id="GO:0003700">
    <property type="term" value="F:DNA-binding transcription factor activity"/>
    <property type="evidence" value="ECO:0007669"/>
    <property type="project" value="InterPro"/>
</dbReference>
<dbReference type="RefSeq" id="WP_094406493.1">
    <property type="nucleotide sequence ID" value="NZ_BMJZ01000018.1"/>
</dbReference>
<keyword evidence="2" id="KW-0805">Transcription regulation</keyword>
<dbReference type="AlphaFoldDB" id="A0A255Y259"/>
<sequence length="305" mass="33853">MSDILLLFRTFVRTVEAGSFTAVARDFNASQPTISRQIAVLEEHLGCILFHRTTRALALTEDGRTFYDHARRTLDAVAEAESAVGRRKTKPFGQLRLACAGVFGRLHVIPRLPRFRARYPDIDVALHMTDGFTDLIEEGIDLAIRVGEASEGSLITRRIGTTRRIVVATPEYLARHGTPSHPKDLRTHHCIVYDRLLTGASWAFASPDGPLTIPVAGPLHVNSTEAVRAAVLEGLGIGYVPLWHFVDGEIESGRLIVLMRDFEPPPQPISSVYPTRRFLAPKVRAAIDFFAAEFDLDPRLRIGDI</sequence>
<evidence type="ECO:0000256" key="4">
    <source>
        <dbReference type="ARBA" id="ARBA00023163"/>
    </source>
</evidence>
<dbReference type="PRINTS" id="PR00039">
    <property type="entry name" value="HTHLYSR"/>
</dbReference>
<proteinExistence type="inferred from homology"/>
<feature type="domain" description="HTH lysR-type" evidence="5">
    <location>
        <begin position="7"/>
        <end position="60"/>
    </location>
</feature>
<dbReference type="InterPro" id="IPR036390">
    <property type="entry name" value="WH_DNA-bd_sf"/>
</dbReference>
<name>A0A255Y259_9PROT</name>
<dbReference type="InterPro" id="IPR005119">
    <property type="entry name" value="LysR_subst-bd"/>
</dbReference>
<gene>
    <name evidence="6" type="ORF">CHR90_00100</name>
</gene>
<dbReference type="InterPro" id="IPR058163">
    <property type="entry name" value="LysR-type_TF_proteobact-type"/>
</dbReference>
<evidence type="ECO:0000256" key="2">
    <source>
        <dbReference type="ARBA" id="ARBA00023015"/>
    </source>
</evidence>
<dbReference type="CDD" id="cd08422">
    <property type="entry name" value="PBP2_CrgA_like"/>
    <property type="match status" value="1"/>
</dbReference>
<evidence type="ECO:0000256" key="3">
    <source>
        <dbReference type="ARBA" id="ARBA00023125"/>
    </source>
</evidence>
<dbReference type="Gene3D" id="3.40.190.290">
    <property type="match status" value="1"/>
</dbReference>
<evidence type="ECO:0000313" key="7">
    <source>
        <dbReference type="Proteomes" id="UP000216361"/>
    </source>
</evidence>
<dbReference type="InterPro" id="IPR036388">
    <property type="entry name" value="WH-like_DNA-bd_sf"/>
</dbReference>
<dbReference type="PROSITE" id="PS50931">
    <property type="entry name" value="HTH_LYSR"/>
    <property type="match status" value="1"/>
</dbReference>
<keyword evidence="7" id="KW-1185">Reference proteome</keyword>
<dbReference type="Proteomes" id="UP000216361">
    <property type="component" value="Unassembled WGS sequence"/>
</dbReference>
<organism evidence="6 7">
    <name type="scientific">Elstera cyanobacteriorum</name>
    <dbReference type="NCBI Taxonomy" id="2022747"/>
    <lineage>
        <taxon>Bacteria</taxon>
        <taxon>Pseudomonadati</taxon>
        <taxon>Pseudomonadota</taxon>
        <taxon>Alphaproteobacteria</taxon>
        <taxon>Rhodospirillales</taxon>
        <taxon>Rhodospirillaceae</taxon>
        <taxon>Elstera</taxon>
    </lineage>
</organism>
<dbReference type="Gene3D" id="1.10.10.10">
    <property type="entry name" value="Winged helix-like DNA-binding domain superfamily/Winged helix DNA-binding domain"/>
    <property type="match status" value="1"/>
</dbReference>
<dbReference type="Pfam" id="PF03466">
    <property type="entry name" value="LysR_substrate"/>
    <property type="match status" value="1"/>
</dbReference>
<evidence type="ECO:0000259" key="5">
    <source>
        <dbReference type="PROSITE" id="PS50931"/>
    </source>
</evidence>
<dbReference type="EMBL" id="NOXS01000006">
    <property type="protein sequence ID" value="OYQ22705.1"/>
    <property type="molecule type" value="Genomic_DNA"/>
</dbReference>
<evidence type="ECO:0000256" key="1">
    <source>
        <dbReference type="ARBA" id="ARBA00009437"/>
    </source>
</evidence>
<dbReference type="SUPFAM" id="SSF53850">
    <property type="entry name" value="Periplasmic binding protein-like II"/>
    <property type="match status" value="1"/>
</dbReference>
<dbReference type="FunFam" id="1.10.10.10:FF:000001">
    <property type="entry name" value="LysR family transcriptional regulator"/>
    <property type="match status" value="1"/>
</dbReference>
<keyword evidence="3" id="KW-0238">DNA-binding</keyword>
<dbReference type="FunFam" id="3.40.190.290:FF:000001">
    <property type="entry name" value="Transcriptional regulator, LysR family"/>
    <property type="match status" value="1"/>
</dbReference>
<accession>A0A255Y259</accession>
<dbReference type="PANTHER" id="PTHR30537">
    <property type="entry name" value="HTH-TYPE TRANSCRIPTIONAL REGULATOR"/>
    <property type="match status" value="1"/>
</dbReference>
<dbReference type="InterPro" id="IPR000847">
    <property type="entry name" value="LysR_HTH_N"/>
</dbReference>
<reference evidence="6 7" key="1">
    <citation type="submission" date="2017-07" db="EMBL/GenBank/DDBJ databases">
        <title>Elstera cyanobacteriorum sp. nov., a novel bacterium isolated from cyanobacterial aggregates in a eutrophic lake.</title>
        <authorList>
            <person name="Cai H."/>
        </authorList>
    </citation>
    <scope>NUCLEOTIDE SEQUENCE [LARGE SCALE GENOMIC DNA]</scope>
    <source>
        <strain evidence="6 7">TH019</strain>
    </source>
</reference>
<dbReference type="OrthoDB" id="9812435at2"/>
<comment type="caution">
    <text evidence="6">The sequence shown here is derived from an EMBL/GenBank/DDBJ whole genome shotgun (WGS) entry which is preliminary data.</text>
</comment>
<dbReference type="GO" id="GO:0003677">
    <property type="term" value="F:DNA binding"/>
    <property type="evidence" value="ECO:0007669"/>
    <property type="project" value="UniProtKB-KW"/>
</dbReference>
<dbReference type="Pfam" id="PF00126">
    <property type="entry name" value="HTH_1"/>
    <property type="match status" value="1"/>
</dbReference>
<protein>
    <submittedName>
        <fullName evidence="6">LysR family transcriptional regulator</fullName>
    </submittedName>
</protein>
<dbReference type="SUPFAM" id="SSF46785">
    <property type="entry name" value="Winged helix' DNA-binding domain"/>
    <property type="match status" value="1"/>
</dbReference>
<dbReference type="PANTHER" id="PTHR30537:SF80">
    <property type="entry name" value="TRANSCRIPTIONAL REGULATOR"/>
    <property type="match status" value="1"/>
</dbReference>